<evidence type="ECO:0000256" key="1">
    <source>
        <dbReference type="SAM" id="Coils"/>
    </source>
</evidence>
<feature type="compositionally biased region" description="Acidic residues" evidence="2">
    <location>
        <begin position="365"/>
        <end position="376"/>
    </location>
</feature>
<protein>
    <submittedName>
        <fullName evidence="3">Uncharacterized protein</fullName>
    </submittedName>
</protein>
<dbReference type="OrthoDB" id="4161656at2759"/>
<organism evidence="3 4">
    <name type="scientific">Fonsecaea nubica</name>
    <dbReference type="NCBI Taxonomy" id="856822"/>
    <lineage>
        <taxon>Eukaryota</taxon>
        <taxon>Fungi</taxon>
        <taxon>Dikarya</taxon>
        <taxon>Ascomycota</taxon>
        <taxon>Pezizomycotina</taxon>
        <taxon>Eurotiomycetes</taxon>
        <taxon>Chaetothyriomycetidae</taxon>
        <taxon>Chaetothyriales</taxon>
        <taxon>Herpotrichiellaceae</taxon>
        <taxon>Fonsecaea</taxon>
    </lineage>
</organism>
<feature type="compositionally biased region" description="Polar residues" evidence="2">
    <location>
        <begin position="81"/>
        <end position="97"/>
    </location>
</feature>
<gene>
    <name evidence="3" type="ORF">AYO20_08687</name>
</gene>
<feature type="compositionally biased region" description="Low complexity" evidence="2">
    <location>
        <begin position="37"/>
        <end position="48"/>
    </location>
</feature>
<feature type="compositionally biased region" description="Low complexity" evidence="2">
    <location>
        <begin position="235"/>
        <end position="245"/>
    </location>
</feature>
<reference evidence="3 4" key="1">
    <citation type="submission" date="2016-03" db="EMBL/GenBank/DDBJ databases">
        <title>The draft genome sequence of Fonsecaea nubica causative agent of cutaneous subcutaneous infection in human host.</title>
        <authorList>
            <person name="Costa F."/>
            <person name="Sybren D.H."/>
            <person name="Raittz R.T."/>
            <person name="Weiss V.A."/>
            <person name="Leao A.C."/>
            <person name="Gomes R."/>
            <person name="De Souza E.M."/>
            <person name="Pedrosa F.O."/>
            <person name="Steffens M.B."/>
            <person name="Bombassaro A."/>
            <person name="Tadra-Sfeir M.Z."/>
            <person name="Moreno L.F."/>
            <person name="Najafzadeh M.J."/>
            <person name="Felipe M.S."/>
            <person name="Teixeira M."/>
            <person name="Sun J."/>
            <person name="Xi L."/>
            <person name="Castro M.A."/>
            <person name="Vicente V.A."/>
        </authorList>
    </citation>
    <scope>NUCLEOTIDE SEQUENCE [LARGE SCALE GENOMIC DNA]</scope>
    <source>
        <strain evidence="3 4">CBS 269.64</strain>
    </source>
</reference>
<feature type="compositionally biased region" description="Low complexity" evidence="2">
    <location>
        <begin position="7"/>
        <end position="18"/>
    </location>
</feature>
<feature type="compositionally biased region" description="Low complexity" evidence="2">
    <location>
        <begin position="210"/>
        <end position="222"/>
    </location>
</feature>
<keyword evidence="4" id="KW-1185">Reference proteome</keyword>
<keyword evidence="1" id="KW-0175">Coiled coil</keyword>
<feature type="compositionally biased region" description="Low complexity" evidence="2">
    <location>
        <begin position="305"/>
        <end position="334"/>
    </location>
</feature>
<evidence type="ECO:0000313" key="4">
    <source>
        <dbReference type="Proteomes" id="UP000185904"/>
    </source>
</evidence>
<dbReference type="RefSeq" id="XP_022497079.1">
    <property type="nucleotide sequence ID" value="XM_022646963.1"/>
</dbReference>
<feature type="compositionally biased region" description="Low complexity" evidence="2">
    <location>
        <begin position="260"/>
        <end position="284"/>
    </location>
</feature>
<accession>A0A178CL06</accession>
<feature type="region of interest" description="Disordered" evidence="2">
    <location>
        <begin position="201"/>
        <end position="382"/>
    </location>
</feature>
<proteinExistence type="predicted"/>
<evidence type="ECO:0000313" key="3">
    <source>
        <dbReference type="EMBL" id="OAL30600.1"/>
    </source>
</evidence>
<dbReference type="Proteomes" id="UP000185904">
    <property type="component" value="Unassembled WGS sequence"/>
</dbReference>
<dbReference type="EMBL" id="LVCJ01000071">
    <property type="protein sequence ID" value="OAL30600.1"/>
    <property type="molecule type" value="Genomic_DNA"/>
</dbReference>
<feature type="coiled-coil region" evidence="1">
    <location>
        <begin position="449"/>
        <end position="511"/>
    </location>
</feature>
<dbReference type="GeneID" id="34592090"/>
<name>A0A178CL06_9EURO</name>
<dbReference type="AlphaFoldDB" id="A0A178CL06"/>
<sequence>MTSSDKSAGSTPNSPPSSSERRHRRQSVGFLLPGDAGLSSGLSSSSSGAEVDVLATEPVNTTTPTPTSLTETSPGLRRVHGTTNLNSLVNYPQTTDSPESEPNLATTTSEDDSLESDHQVTDPVNNQAATAATIWTDEPGWSFAHIHGVTANSAQDQPNPLAIPANTPVTGTVLVWSDELGWGFGNIAGLAENLRRGLPNSLTFRPAPNSSTTQTLPTPLSQVDQDSSIARDLPSSSSSSSSSSSQAQVGLNSSSAQDLTTPQSQVDQDSTTTTHTLPTSQTQVHQGTHITQDLPASQSQVDQDSATTQTLQTSQSQAHLSSSSTQDLSNSSGAEEADNDDDDYASEEAEEDGEWQAPEDMWSSDGEEEEEEEEEEVRVNLDEVDAPVAEQLRAGLAHLSEARVQIDVLDGDLPVGAVRGNPAAVRARAGLLSAEGEILGAVGQLWTTLAEAREVAVDAEEGFRQLQDEVRRLTAEYLAAQIDAALARERADSSEALLERAELEIAALREQLRDEQH</sequence>
<feature type="compositionally biased region" description="Polar residues" evidence="2">
    <location>
        <begin position="246"/>
        <end position="259"/>
    </location>
</feature>
<feature type="compositionally biased region" description="Low complexity" evidence="2">
    <location>
        <begin position="56"/>
        <end position="74"/>
    </location>
</feature>
<feature type="compositionally biased region" description="Polar residues" evidence="2">
    <location>
        <begin position="285"/>
        <end position="304"/>
    </location>
</feature>
<comment type="caution">
    <text evidence="3">The sequence shown here is derived from an EMBL/GenBank/DDBJ whole genome shotgun (WGS) entry which is preliminary data.</text>
</comment>
<evidence type="ECO:0000256" key="2">
    <source>
        <dbReference type="SAM" id="MobiDB-lite"/>
    </source>
</evidence>
<feature type="compositionally biased region" description="Acidic residues" evidence="2">
    <location>
        <begin position="335"/>
        <end position="354"/>
    </location>
</feature>
<feature type="region of interest" description="Disordered" evidence="2">
    <location>
        <begin position="1"/>
        <end position="120"/>
    </location>
</feature>